<reference evidence="1" key="2">
    <citation type="submission" date="2022-10" db="EMBL/GenBank/DDBJ databases">
        <authorList>
            <person name="Kostovova I."/>
            <person name="Moravkova M."/>
            <person name="Pechar R."/>
        </authorList>
    </citation>
    <scope>NUCLEOTIDE SEQUENCE</scope>
    <source>
        <strain evidence="1">M597B</strain>
    </source>
</reference>
<comment type="caution">
    <text evidence="1">The sequence shown here is derived from an EMBL/GenBank/DDBJ whole genome shotgun (WGS) entry which is preliminary data.</text>
</comment>
<dbReference type="RefSeq" id="WP_271326639.1">
    <property type="nucleotide sequence ID" value="NZ_JAOTHC010000001.1"/>
</dbReference>
<dbReference type="EMBL" id="JAOTHD010000021">
    <property type="protein sequence ID" value="MDB6247125.1"/>
    <property type="molecule type" value="Genomic_DNA"/>
</dbReference>
<proteinExistence type="predicted"/>
<gene>
    <name evidence="1" type="ORF">ODV14_07305</name>
</gene>
<accession>A0AAW6BAN1</accession>
<dbReference type="Proteomes" id="UP001141961">
    <property type="component" value="Unassembled WGS sequence"/>
</dbReference>
<evidence type="ECO:0000313" key="1">
    <source>
        <dbReference type="EMBL" id="MDB6247125.1"/>
    </source>
</evidence>
<evidence type="ECO:0000313" key="2">
    <source>
        <dbReference type="Proteomes" id="UP001141961"/>
    </source>
</evidence>
<protein>
    <submittedName>
        <fullName evidence="1">Uncharacterized protein</fullName>
    </submittedName>
</protein>
<organism evidence="1 2">
    <name type="scientific">Lactobacillus amylovorus</name>
    <dbReference type="NCBI Taxonomy" id="1604"/>
    <lineage>
        <taxon>Bacteria</taxon>
        <taxon>Bacillati</taxon>
        <taxon>Bacillota</taxon>
        <taxon>Bacilli</taxon>
        <taxon>Lactobacillales</taxon>
        <taxon>Lactobacillaceae</taxon>
        <taxon>Lactobacillus</taxon>
    </lineage>
</organism>
<dbReference type="AlphaFoldDB" id="A0AAW6BAN1"/>
<reference evidence="1" key="1">
    <citation type="journal article" date="2022" name="Microorganisms">
        <title>Antibiotic Susceptibility, Resistance Gene Determinants and Corresponding Genomic Regions in Lactobacillus amylovorus Isolates Derived from Wild Boars and Domestic Pigs.</title>
        <authorList>
            <person name="Moravkova M."/>
            <person name="Kostovova I."/>
            <person name="Kavanova K."/>
            <person name="Pechar R."/>
            <person name="Stanek S."/>
            <person name="Brychta A."/>
            <person name="Zeman M."/>
            <person name="Kubasova T."/>
        </authorList>
    </citation>
    <scope>NUCLEOTIDE SEQUENCE</scope>
    <source>
        <strain evidence="1">M597B</strain>
    </source>
</reference>
<name>A0AAW6BAN1_LACAM</name>
<sequence length="183" mass="21247">MKDKLKWAQVLYLVKKVEDKYGSIKDTPISDPDFKKLKDLCAFTHDNHLNTLTRVSAEKQCNILNKIVEGYTKTYIRNLYHVSDFTIDQVATAHGVQIIPPFAYILHKDGEKDFYFRSKLKDASKFFHHYFVSGRKLKAYLDKNGWSLICKKTIWGSIPIGAQYISKSKADILTKTTMRFEEV</sequence>